<dbReference type="CDD" id="cd06225">
    <property type="entry name" value="HAMP"/>
    <property type="match status" value="1"/>
</dbReference>
<evidence type="ECO:0000256" key="4">
    <source>
        <dbReference type="ARBA" id="ARBA00022475"/>
    </source>
</evidence>
<evidence type="ECO:0000259" key="14">
    <source>
        <dbReference type="PROSITE" id="PS50885"/>
    </source>
</evidence>
<keyword evidence="12" id="KW-0812">Transmembrane</keyword>
<dbReference type="InterPro" id="IPR003594">
    <property type="entry name" value="HATPase_dom"/>
</dbReference>
<dbReference type="Gene3D" id="3.30.565.10">
    <property type="entry name" value="Histidine kinase-like ATPase, C-terminal domain"/>
    <property type="match status" value="1"/>
</dbReference>
<evidence type="ECO:0000256" key="11">
    <source>
        <dbReference type="ARBA" id="ARBA00023136"/>
    </source>
</evidence>
<reference evidence="15 16" key="1">
    <citation type="submission" date="2017-08" db="EMBL/GenBank/DDBJ databases">
        <title>Substantial Increase in Enzyme Production by Combined Drug-Resistance Mutations in Paenibacillus agaridevorans.</title>
        <authorList>
            <person name="Tanaka Y."/>
            <person name="Funane K."/>
            <person name="Hosaka T."/>
            <person name="Shiwa Y."/>
            <person name="Fujita N."/>
            <person name="Miyazaki T."/>
            <person name="Yoshikawa H."/>
            <person name="Murakami K."/>
            <person name="Kasahara K."/>
            <person name="Inaoka T."/>
            <person name="Hiraga Y."/>
            <person name="Ochi K."/>
        </authorList>
    </citation>
    <scope>NUCLEOTIDE SEQUENCE [LARGE SCALE GENOMIC DNA]</scope>
    <source>
        <strain evidence="15 16">T-3040</strain>
    </source>
</reference>
<sequence length="583" mass="65429">MKAFYSNLRIKYKLVGLISLMMLVIGLATYFVMRFTFKAYDDEIYRQSASALNSASLGVEKELRDMEKLTFTIATDGSIQRYMDVIKQGGSDYDNFLVAISLQERLLSIGGFAKYVLSFHLIDVYLREYKHGANANMLSAARIEEVIAETERNTGGISYIFPENGDGALIAGRQIRQVRNLELDILGTLAVRLDLARLFRDLAGPVNQGDGMFAILAGDGQSVYPTNPSIDVSALNVSHGEGSGYEVREVNGERFFITYVPSSYMDWTYLNIQPYDAIFRKTETAKQSVFVIYLIVFLLVLLAALWFSRSVTSPIERLSDRMKRVQMGHFEYALLPGEREPAMDEAGLLHRNFRIMVERINELINENYVKQLAIKDTEFKALQAQINPHFLYNTLESINWSAKAVGHKQISVMVESLGYLLRSSISGKEPLVPLQEEMATIGHYISIQAIRFEERLDFRSHIPARLNDCLVPKLSVQPIVENAIQYALEPMIDTCVITVEAEESGGIMRLIISDNGPGIQHDVLARLDSGELVPRGTGIGLRNIDERIRLLFGEGYGLEVGDNKGGGTRITLVLPVEMRDPHV</sequence>
<keyword evidence="12" id="KW-1133">Transmembrane helix</keyword>
<keyword evidence="7" id="KW-0547">Nucleotide-binding</keyword>
<dbReference type="SMART" id="SM00387">
    <property type="entry name" value="HATPase_c"/>
    <property type="match status" value="1"/>
</dbReference>
<feature type="domain" description="HAMP" evidence="14">
    <location>
        <begin position="309"/>
        <end position="365"/>
    </location>
</feature>
<dbReference type="EC" id="2.7.13.3" evidence="3"/>
<keyword evidence="9" id="KW-0067">ATP-binding</keyword>
<dbReference type="EMBL" id="BDQX01000381">
    <property type="protein sequence ID" value="GBG11018.1"/>
    <property type="molecule type" value="Genomic_DNA"/>
</dbReference>
<protein>
    <recommendedName>
        <fullName evidence="3">histidine kinase</fullName>
        <ecNumber evidence="3">2.7.13.3</ecNumber>
    </recommendedName>
</protein>
<keyword evidence="5" id="KW-0597">Phosphoprotein</keyword>
<dbReference type="Pfam" id="PF02518">
    <property type="entry name" value="HATPase_c"/>
    <property type="match status" value="1"/>
</dbReference>
<dbReference type="GO" id="GO:0005886">
    <property type="term" value="C:plasma membrane"/>
    <property type="evidence" value="ECO:0007669"/>
    <property type="project" value="UniProtKB-SubCell"/>
</dbReference>
<dbReference type="InterPro" id="IPR010559">
    <property type="entry name" value="Sig_transdc_His_kin_internal"/>
</dbReference>
<keyword evidence="10" id="KW-0902">Two-component regulatory system</keyword>
<gene>
    <name evidence="15" type="ORF">PAT3040_05797</name>
</gene>
<feature type="transmembrane region" description="Helical" evidence="12">
    <location>
        <begin position="289"/>
        <end position="307"/>
    </location>
</feature>
<evidence type="ECO:0000313" key="16">
    <source>
        <dbReference type="Proteomes" id="UP000245202"/>
    </source>
</evidence>
<dbReference type="InterPro" id="IPR036890">
    <property type="entry name" value="HATPase_C_sf"/>
</dbReference>
<evidence type="ECO:0000259" key="13">
    <source>
        <dbReference type="PROSITE" id="PS50109"/>
    </source>
</evidence>
<evidence type="ECO:0000256" key="3">
    <source>
        <dbReference type="ARBA" id="ARBA00012438"/>
    </source>
</evidence>
<dbReference type="SUPFAM" id="SSF158472">
    <property type="entry name" value="HAMP domain-like"/>
    <property type="match status" value="1"/>
</dbReference>
<dbReference type="Proteomes" id="UP000245202">
    <property type="component" value="Unassembled WGS sequence"/>
</dbReference>
<organism evidence="15 16">
    <name type="scientific">Paenibacillus agaridevorans</name>
    <dbReference type="NCBI Taxonomy" id="171404"/>
    <lineage>
        <taxon>Bacteria</taxon>
        <taxon>Bacillati</taxon>
        <taxon>Bacillota</taxon>
        <taxon>Bacilli</taxon>
        <taxon>Bacillales</taxon>
        <taxon>Paenibacillaceae</taxon>
        <taxon>Paenibacillus</taxon>
    </lineage>
</organism>
<evidence type="ECO:0000256" key="2">
    <source>
        <dbReference type="ARBA" id="ARBA00004651"/>
    </source>
</evidence>
<proteinExistence type="predicted"/>
<dbReference type="Pfam" id="PF06580">
    <property type="entry name" value="His_kinase"/>
    <property type="match status" value="1"/>
</dbReference>
<dbReference type="InterPro" id="IPR050640">
    <property type="entry name" value="Bact_2-comp_sensor_kinase"/>
</dbReference>
<keyword evidence="8 15" id="KW-0418">Kinase</keyword>
<dbReference type="PANTHER" id="PTHR34220">
    <property type="entry name" value="SENSOR HISTIDINE KINASE YPDA"/>
    <property type="match status" value="1"/>
</dbReference>
<feature type="transmembrane region" description="Helical" evidence="12">
    <location>
        <begin position="12"/>
        <end position="33"/>
    </location>
</feature>
<dbReference type="PANTHER" id="PTHR34220:SF7">
    <property type="entry name" value="SENSOR HISTIDINE KINASE YPDA"/>
    <property type="match status" value="1"/>
</dbReference>
<accession>A0A2R5F0V8</accession>
<evidence type="ECO:0000256" key="1">
    <source>
        <dbReference type="ARBA" id="ARBA00000085"/>
    </source>
</evidence>
<evidence type="ECO:0000256" key="6">
    <source>
        <dbReference type="ARBA" id="ARBA00022679"/>
    </source>
</evidence>
<evidence type="ECO:0000313" key="15">
    <source>
        <dbReference type="EMBL" id="GBG11018.1"/>
    </source>
</evidence>
<evidence type="ECO:0000256" key="12">
    <source>
        <dbReference type="SAM" id="Phobius"/>
    </source>
</evidence>
<dbReference type="RefSeq" id="WP_108995395.1">
    <property type="nucleotide sequence ID" value="NZ_BDQX01000381.1"/>
</dbReference>
<evidence type="ECO:0000256" key="8">
    <source>
        <dbReference type="ARBA" id="ARBA00022777"/>
    </source>
</evidence>
<comment type="catalytic activity">
    <reaction evidence="1">
        <text>ATP + protein L-histidine = ADP + protein N-phospho-L-histidine.</text>
        <dbReference type="EC" id="2.7.13.3"/>
    </reaction>
</comment>
<name>A0A2R5F0V8_9BACL</name>
<dbReference type="AlphaFoldDB" id="A0A2R5F0V8"/>
<dbReference type="SUPFAM" id="SSF55874">
    <property type="entry name" value="ATPase domain of HSP90 chaperone/DNA topoisomerase II/histidine kinase"/>
    <property type="match status" value="1"/>
</dbReference>
<keyword evidence="4" id="KW-1003">Cell membrane</keyword>
<dbReference type="InterPro" id="IPR004358">
    <property type="entry name" value="Sig_transdc_His_kin-like_C"/>
</dbReference>
<comment type="subcellular location">
    <subcellularLocation>
        <location evidence="2">Cell membrane</location>
        <topology evidence="2">Multi-pass membrane protein</topology>
    </subcellularLocation>
</comment>
<feature type="domain" description="Histidine kinase" evidence="13">
    <location>
        <begin position="479"/>
        <end position="578"/>
    </location>
</feature>
<keyword evidence="11 12" id="KW-0472">Membrane</keyword>
<evidence type="ECO:0000256" key="10">
    <source>
        <dbReference type="ARBA" id="ARBA00023012"/>
    </source>
</evidence>
<dbReference type="PROSITE" id="PS50885">
    <property type="entry name" value="HAMP"/>
    <property type="match status" value="1"/>
</dbReference>
<dbReference type="InterPro" id="IPR003660">
    <property type="entry name" value="HAMP_dom"/>
</dbReference>
<evidence type="ECO:0000256" key="7">
    <source>
        <dbReference type="ARBA" id="ARBA00022741"/>
    </source>
</evidence>
<dbReference type="SMART" id="SM00304">
    <property type="entry name" value="HAMP"/>
    <property type="match status" value="1"/>
</dbReference>
<keyword evidence="6" id="KW-0808">Transferase</keyword>
<dbReference type="GO" id="GO:0000155">
    <property type="term" value="F:phosphorelay sensor kinase activity"/>
    <property type="evidence" value="ECO:0007669"/>
    <property type="project" value="InterPro"/>
</dbReference>
<comment type="caution">
    <text evidence="15">The sequence shown here is derived from an EMBL/GenBank/DDBJ whole genome shotgun (WGS) entry which is preliminary data.</text>
</comment>
<dbReference type="GO" id="GO:0005524">
    <property type="term" value="F:ATP binding"/>
    <property type="evidence" value="ECO:0007669"/>
    <property type="project" value="UniProtKB-KW"/>
</dbReference>
<evidence type="ECO:0000256" key="5">
    <source>
        <dbReference type="ARBA" id="ARBA00022553"/>
    </source>
</evidence>
<evidence type="ECO:0000256" key="9">
    <source>
        <dbReference type="ARBA" id="ARBA00022840"/>
    </source>
</evidence>
<dbReference type="PROSITE" id="PS50109">
    <property type="entry name" value="HIS_KIN"/>
    <property type="match status" value="1"/>
</dbReference>
<keyword evidence="16" id="KW-1185">Reference proteome</keyword>
<dbReference type="PRINTS" id="PR00344">
    <property type="entry name" value="BCTRLSENSOR"/>
</dbReference>
<dbReference type="InterPro" id="IPR005467">
    <property type="entry name" value="His_kinase_dom"/>
</dbReference>
<dbReference type="Gene3D" id="6.10.340.10">
    <property type="match status" value="1"/>
</dbReference>